<dbReference type="OrthoDB" id="5973266at2759"/>
<gene>
    <name evidence="2" type="ORF">scyTo_0019909</name>
</gene>
<organism evidence="2 3">
    <name type="scientific">Scyliorhinus torazame</name>
    <name type="common">Cloudy catshark</name>
    <name type="synonym">Catulus torazame</name>
    <dbReference type="NCBI Taxonomy" id="75743"/>
    <lineage>
        <taxon>Eukaryota</taxon>
        <taxon>Metazoa</taxon>
        <taxon>Chordata</taxon>
        <taxon>Craniata</taxon>
        <taxon>Vertebrata</taxon>
        <taxon>Chondrichthyes</taxon>
        <taxon>Elasmobranchii</taxon>
        <taxon>Galeomorphii</taxon>
        <taxon>Galeoidea</taxon>
        <taxon>Carcharhiniformes</taxon>
        <taxon>Scyliorhinidae</taxon>
        <taxon>Scyliorhinus</taxon>
    </lineage>
</organism>
<dbReference type="GO" id="GO:0000070">
    <property type="term" value="P:mitotic sister chromatid segregation"/>
    <property type="evidence" value="ECO:0007669"/>
    <property type="project" value="InterPro"/>
</dbReference>
<sequence length="132" mass="14966">KLYQPEVTSQMPSEIQLEHVASKETELVKIASNISQDMSDVMKHLPTFMGKAEGFVQTLSLIPIMKQSQTNKAIFSTHAETHNEQDLPFGNTDVTPLETNNKKLLQNRSSQKRKSGSCVNQKYPKRRLHLSQ</sequence>
<dbReference type="PANTHER" id="PTHR31749:SF3">
    <property type="entry name" value="KINETOCHORE-ASSOCIATED PROTEIN NSL1 HOMOLOG"/>
    <property type="match status" value="1"/>
</dbReference>
<dbReference type="AlphaFoldDB" id="A0A401PTW6"/>
<evidence type="ECO:0000256" key="1">
    <source>
        <dbReference type="SAM" id="MobiDB-lite"/>
    </source>
</evidence>
<feature type="region of interest" description="Disordered" evidence="1">
    <location>
        <begin position="105"/>
        <end position="132"/>
    </location>
</feature>
<reference evidence="2 3" key="1">
    <citation type="journal article" date="2018" name="Nat. Ecol. Evol.">
        <title>Shark genomes provide insights into elasmobranch evolution and the origin of vertebrates.</title>
        <authorList>
            <person name="Hara Y"/>
            <person name="Yamaguchi K"/>
            <person name="Onimaru K"/>
            <person name="Kadota M"/>
            <person name="Koyanagi M"/>
            <person name="Keeley SD"/>
            <person name="Tatsumi K"/>
            <person name="Tanaka K"/>
            <person name="Motone F"/>
            <person name="Kageyama Y"/>
            <person name="Nozu R"/>
            <person name="Adachi N"/>
            <person name="Nishimura O"/>
            <person name="Nakagawa R"/>
            <person name="Tanegashima C"/>
            <person name="Kiyatake I"/>
            <person name="Matsumoto R"/>
            <person name="Murakumo K"/>
            <person name="Nishida K"/>
            <person name="Terakita A"/>
            <person name="Kuratani S"/>
            <person name="Sato K"/>
            <person name="Hyodo S Kuraku.S."/>
        </authorList>
    </citation>
    <scope>NUCLEOTIDE SEQUENCE [LARGE SCALE GENOMIC DNA]</scope>
</reference>
<feature type="region of interest" description="Disordered" evidence="1">
    <location>
        <begin position="78"/>
        <end position="97"/>
    </location>
</feature>
<accession>A0A401PTW6</accession>
<feature type="compositionally biased region" description="Basic residues" evidence="1">
    <location>
        <begin position="123"/>
        <end position="132"/>
    </location>
</feature>
<dbReference type="Proteomes" id="UP000288216">
    <property type="component" value="Unassembled WGS sequence"/>
</dbReference>
<name>A0A401PTW6_SCYTO</name>
<dbReference type="STRING" id="75743.A0A401PTW6"/>
<dbReference type="PANTHER" id="PTHR31749">
    <property type="entry name" value="KINETOCHORE-ASSOCIATED PROTEIN NSL1 HOMOLOG"/>
    <property type="match status" value="1"/>
</dbReference>
<dbReference type="GO" id="GO:0000444">
    <property type="term" value="C:MIS12/MIND type complex"/>
    <property type="evidence" value="ECO:0007669"/>
    <property type="project" value="TreeGrafter"/>
</dbReference>
<dbReference type="InterPro" id="IPR013950">
    <property type="entry name" value="Mis14/Nsl1"/>
</dbReference>
<evidence type="ECO:0000313" key="3">
    <source>
        <dbReference type="Proteomes" id="UP000288216"/>
    </source>
</evidence>
<comment type="caution">
    <text evidence="2">The sequence shown here is derived from an EMBL/GenBank/DDBJ whole genome shotgun (WGS) entry which is preliminary data.</text>
</comment>
<feature type="non-terminal residue" evidence="2">
    <location>
        <position position="1"/>
    </location>
</feature>
<proteinExistence type="predicted"/>
<protein>
    <submittedName>
        <fullName evidence="2">Uncharacterized protein</fullName>
    </submittedName>
</protein>
<dbReference type="EMBL" id="BFAA01015307">
    <property type="protein sequence ID" value="GCB76589.1"/>
    <property type="molecule type" value="Genomic_DNA"/>
</dbReference>
<evidence type="ECO:0000313" key="2">
    <source>
        <dbReference type="EMBL" id="GCB76589.1"/>
    </source>
</evidence>
<keyword evidence="3" id="KW-1185">Reference proteome</keyword>